<dbReference type="EMBL" id="CP021434">
    <property type="protein sequence ID" value="ARU59954.1"/>
    <property type="molecule type" value="Genomic_DNA"/>
</dbReference>
<protein>
    <submittedName>
        <fullName evidence="1">Uncharacterized protein</fullName>
    </submittedName>
</protein>
<dbReference type="RefSeq" id="WP_087455343.1">
    <property type="nucleotide sequence ID" value="NZ_CP021434.1"/>
</dbReference>
<dbReference type="Proteomes" id="UP000195437">
    <property type="component" value="Chromosome"/>
</dbReference>
<sequence>MKKMTSSTIQERLELWIKDDHYKLILDQRTNVVETRVSEDGEANVSCILPAVQAYVLTLEGKACAHLKKEKCADGMLLLEYSPGHWELHIVECKRTINRSKWGKVKYQFVASIQRAMAMLASIGIYPDKIKLYTAFREDPIQAEIEANPVFDKIGIEGWRALAPEKKEKLQFIDWLETGIEIWTKEFIPHEKVELDEEGNGTLQIQCI</sequence>
<dbReference type="OrthoDB" id="2989371at2"/>
<proteinExistence type="predicted"/>
<name>A0A1Y0IKR2_9BACL</name>
<reference evidence="2" key="1">
    <citation type="submission" date="2017-05" db="EMBL/GenBank/DDBJ databases">
        <authorList>
            <person name="Sung H."/>
        </authorList>
    </citation>
    <scope>NUCLEOTIDE SEQUENCE [LARGE SCALE GENOMIC DNA]</scope>
    <source>
        <strain evidence="2">AR23208</strain>
    </source>
</reference>
<gene>
    <name evidence="1" type="ORF">CBW65_01925</name>
</gene>
<organism evidence="1 2">
    <name type="scientific">Tumebacillus avium</name>
    <dbReference type="NCBI Taxonomy" id="1903704"/>
    <lineage>
        <taxon>Bacteria</taxon>
        <taxon>Bacillati</taxon>
        <taxon>Bacillota</taxon>
        <taxon>Bacilli</taxon>
        <taxon>Bacillales</taxon>
        <taxon>Alicyclobacillaceae</taxon>
        <taxon>Tumebacillus</taxon>
    </lineage>
</organism>
<evidence type="ECO:0000313" key="1">
    <source>
        <dbReference type="EMBL" id="ARU59954.1"/>
    </source>
</evidence>
<accession>A0A1Y0IKR2</accession>
<evidence type="ECO:0000313" key="2">
    <source>
        <dbReference type="Proteomes" id="UP000195437"/>
    </source>
</evidence>
<dbReference type="KEGG" id="tum:CBW65_01925"/>
<keyword evidence="2" id="KW-1185">Reference proteome</keyword>
<dbReference type="AlphaFoldDB" id="A0A1Y0IKR2"/>